<name>A0ABN1YBS2_9PSEU</name>
<evidence type="ECO:0000313" key="2">
    <source>
        <dbReference type="EMBL" id="GAA1401886.1"/>
    </source>
</evidence>
<keyword evidence="1" id="KW-0812">Transmembrane</keyword>
<organism evidence="2 3">
    <name type="scientific">Pseudonocardia kongjuensis</name>
    <dbReference type="NCBI Taxonomy" id="102227"/>
    <lineage>
        <taxon>Bacteria</taxon>
        <taxon>Bacillati</taxon>
        <taxon>Actinomycetota</taxon>
        <taxon>Actinomycetes</taxon>
        <taxon>Pseudonocardiales</taxon>
        <taxon>Pseudonocardiaceae</taxon>
        <taxon>Pseudonocardia</taxon>
    </lineage>
</organism>
<sequence>MKDTGPRQPRLHPLSAAGLLVWIAGAGLALFLGDWKWIAYGFLAFLTLGIVGALLQERGTR</sequence>
<comment type="caution">
    <text evidence="2">The sequence shown here is derived from an EMBL/GenBank/DDBJ whole genome shotgun (WGS) entry which is preliminary data.</text>
</comment>
<accession>A0ABN1YBS2</accession>
<keyword evidence="3" id="KW-1185">Reference proteome</keyword>
<proteinExistence type="predicted"/>
<keyword evidence="1" id="KW-0472">Membrane</keyword>
<evidence type="ECO:0000256" key="1">
    <source>
        <dbReference type="SAM" id="Phobius"/>
    </source>
</evidence>
<evidence type="ECO:0000313" key="3">
    <source>
        <dbReference type="Proteomes" id="UP001501414"/>
    </source>
</evidence>
<protein>
    <submittedName>
        <fullName evidence="2">Uncharacterized protein</fullName>
    </submittedName>
</protein>
<reference evidence="2 3" key="1">
    <citation type="journal article" date="2019" name="Int. J. Syst. Evol. Microbiol.">
        <title>The Global Catalogue of Microorganisms (GCM) 10K type strain sequencing project: providing services to taxonomists for standard genome sequencing and annotation.</title>
        <authorList>
            <consortium name="The Broad Institute Genomics Platform"/>
            <consortium name="The Broad Institute Genome Sequencing Center for Infectious Disease"/>
            <person name="Wu L."/>
            <person name="Ma J."/>
        </authorList>
    </citation>
    <scope>NUCLEOTIDE SEQUENCE [LARGE SCALE GENOMIC DNA]</scope>
    <source>
        <strain evidence="2 3">JCM 11896</strain>
    </source>
</reference>
<gene>
    <name evidence="2" type="ORF">GCM10009613_60970</name>
</gene>
<dbReference type="RefSeq" id="WP_344029337.1">
    <property type="nucleotide sequence ID" value="NZ_BAAAJK010000053.1"/>
</dbReference>
<dbReference type="EMBL" id="BAAAJK010000053">
    <property type="protein sequence ID" value="GAA1401886.1"/>
    <property type="molecule type" value="Genomic_DNA"/>
</dbReference>
<keyword evidence="1" id="KW-1133">Transmembrane helix</keyword>
<dbReference type="Proteomes" id="UP001501414">
    <property type="component" value="Unassembled WGS sequence"/>
</dbReference>
<feature type="transmembrane region" description="Helical" evidence="1">
    <location>
        <begin position="37"/>
        <end position="55"/>
    </location>
</feature>
<feature type="transmembrane region" description="Helical" evidence="1">
    <location>
        <begin position="12"/>
        <end position="31"/>
    </location>
</feature>